<evidence type="ECO:0000313" key="2">
    <source>
        <dbReference type="EMBL" id="MER2997326.1"/>
    </source>
</evidence>
<dbReference type="InterPro" id="IPR025695">
    <property type="entry name" value="DoxX-like"/>
</dbReference>
<evidence type="ECO:0000313" key="3">
    <source>
        <dbReference type="Proteomes" id="UP001476807"/>
    </source>
</evidence>
<organism evidence="2 3">
    <name type="scientific">Pontibacter populi</name>
    <dbReference type="NCBI Taxonomy" id="890055"/>
    <lineage>
        <taxon>Bacteria</taxon>
        <taxon>Pseudomonadati</taxon>
        <taxon>Bacteroidota</taxon>
        <taxon>Cytophagia</taxon>
        <taxon>Cytophagales</taxon>
        <taxon>Hymenobacteraceae</taxon>
        <taxon>Pontibacter</taxon>
    </lineage>
</organism>
<evidence type="ECO:0000256" key="1">
    <source>
        <dbReference type="SAM" id="Phobius"/>
    </source>
</evidence>
<sequence>MRRREVHTILNYCIAAVWIINGLFCKVLDLVNRHEQIVGRILGEEFARPLTFMIGMSEIGMAIWILSGIKPRLNAITQITIVAAMNILEFVLVPDLLLWGKLNSVFALLFILVVYYNEFGLNKKLIQQA</sequence>
<reference evidence="2 3" key="1">
    <citation type="submission" date="2024-06" db="EMBL/GenBank/DDBJ databases">
        <title>Pontibacter populi HYL7-15.</title>
        <authorList>
            <person name="Kim M.K."/>
        </authorList>
    </citation>
    <scope>NUCLEOTIDE SEQUENCE [LARGE SCALE GENOMIC DNA]</scope>
    <source>
        <strain evidence="2 3">HYL7-15</strain>
    </source>
</reference>
<dbReference type="EMBL" id="JBEOKT010000005">
    <property type="protein sequence ID" value="MER2997326.1"/>
    <property type="molecule type" value="Genomic_DNA"/>
</dbReference>
<feature type="transmembrane region" description="Helical" evidence="1">
    <location>
        <begin position="73"/>
        <end position="92"/>
    </location>
</feature>
<accession>A0ABV1RSG4</accession>
<keyword evidence="1" id="KW-0812">Transmembrane</keyword>
<protein>
    <submittedName>
        <fullName evidence="2">DoxX-like family protein</fullName>
    </submittedName>
</protein>
<proteinExistence type="predicted"/>
<keyword evidence="3" id="KW-1185">Reference proteome</keyword>
<name>A0ABV1RSG4_9BACT</name>
<dbReference type="RefSeq" id="WP_350411720.1">
    <property type="nucleotide sequence ID" value="NZ_JBEOKT010000005.1"/>
</dbReference>
<feature type="transmembrane region" description="Helical" evidence="1">
    <location>
        <begin position="12"/>
        <end position="31"/>
    </location>
</feature>
<dbReference type="Pfam" id="PF13781">
    <property type="entry name" value="DoxX_3"/>
    <property type="match status" value="1"/>
</dbReference>
<keyword evidence="1" id="KW-1133">Transmembrane helix</keyword>
<gene>
    <name evidence="2" type="ORF">ABS362_07190</name>
</gene>
<dbReference type="Proteomes" id="UP001476807">
    <property type="component" value="Unassembled WGS sequence"/>
</dbReference>
<feature type="transmembrane region" description="Helical" evidence="1">
    <location>
        <begin position="98"/>
        <end position="116"/>
    </location>
</feature>
<comment type="caution">
    <text evidence="2">The sequence shown here is derived from an EMBL/GenBank/DDBJ whole genome shotgun (WGS) entry which is preliminary data.</text>
</comment>
<keyword evidence="1" id="KW-0472">Membrane</keyword>
<feature type="transmembrane region" description="Helical" evidence="1">
    <location>
        <begin position="46"/>
        <end position="66"/>
    </location>
</feature>